<proteinExistence type="predicted"/>
<keyword evidence="2" id="KW-1185">Reference proteome</keyword>
<dbReference type="InterPro" id="IPR058532">
    <property type="entry name" value="YjbR/MT2646/Rv2570-like"/>
</dbReference>
<dbReference type="PANTHER" id="PTHR35145">
    <property type="entry name" value="CYTOPLASMIC PROTEIN-RELATED"/>
    <property type="match status" value="1"/>
</dbReference>
<dbReference type="SUPFAM" id="SSF142906">
    <property type="entry name" value="YjbR-like"/>
    <property type="match status" value="1"/>
</dbReference>
<evidence type="ECO:0000313" key="1">
    <source>
        <dbReference type="EMBL" id="SDG64126.1"/>
    </source>
</evidence>
<dbReference type="Pfam" id="PF04237">
    <property type="entry name" value="YjbR"/>
    <property type="match status" value="1"/>
</dbReference>
<gene>
    <name evidence="1" type="ORF">SAMN04488027_104220</name>
</gene>
<accession>A0A1G7VWE3</accession>
<dbReference type="OrthoDB" id="9789813at2"/>
<evidence type="ECO:0000313" key="2">
    <source>
        <dbReference type="Proteomes" id="UP000199296"/>
    </source>
</evidence>
<organism evidence="1 2">
    <name type="scientific">Psychroflexus sediminis</name>
    <dbReference type="NCBI Taxonomy" id="470826"/>
    <lineage>
        <taxon>Bacteria</taxon>
        <taxon>Pseudomonadati</taxon>
        <taxon>Bacteroidota</taxon>
        <taxon>Flavobacteriia</taxon>
        <taxon>Flavobacteriales</taxon>
        <taxon>Flavobacteriaceae</taxon>
        <taxon>Psychroflexus</taxon>
    </lineage>
</organism>
<dbReference type="InterPro" id="IPR038056">
    <property type="entry name" value="YjbR-like_sf"/>
</dbReference>
<dbReference type="Proteomes" id="UP000199296">
    <property type="component" value="Unassembled WGS sequence"/>
</dbReference>
<dbReference type="PANTHER" id="PTHR35145:SF1">
    <property type="entry name" value="CYTOPLASMIC PROTEIN"/>
    <property type="match status" value="1"/>
</dbReference>
<reference evidence="1 2" key="1">
    <citation type="submission" date="2016-10" db="EMBL/GenBank/DDBJ databases">
        <authorList>
            <person name="de Groot N.N."/>
        </authorList>
    </citation>
    <scope>NUCLEOTIDE SEQUENCE [LARGE SCALE GENOMIC DNA]</scope>
    <source>
        <strain evidence="1 2">DSM 19803</strain>
    </source>
</reference>
<dbReference type="Gene3D" id="3.90.1150.30">
    <property type="match status" value="1"/>
</dbReference>
<sequence length="122" mass="14111">MNIEELRDYCLGKPEATEDFPFDNDTLVFKVKGKVFALTSLKKWEAGDHSLNLKCDPEKAIEYREKYPDEVFPGYHMNKKHWNTVVVDGSQLSKKVIQNLINHSYALVVSKLPKSQREGLLR</sequence>
<dbReference type="GO" id="GO:0003677">
    <property type="term" value="F:DNA binding"/>
    <property type="evidence" value="ECO:0007669"/>
    <property type="project" value="UniProtKB-KW"/>
</dbReference>
<keyword evidence="1" id="KW-0238">DNA-binding</keyword>
<dbReference type="RefSeq" id="WP_093366700.1">
    <property type="nucleotide sequence ID" value="NZ_FNCW01000004.1"/>
</dbReference>
<dbReference type="STRING" id="470826.SAMN04488027_104220"/>
<name>A0A1G7VWE3_9FLAO</name>
<dbReference type="AlphaFoldDB" id="A0A1G7VWE3"/>
<protein>
    <submittedName>
        <fullName evidence="1">Predicted DNA-binding protein, MmcQ/YjbR family</fullName>
    </submittedName>
</protein>
<dbReference type="InterPro" id="IPR007351">
    <property type="entry name" value="YjbR"/>
</dbReference>
<dbReference type="EMBL" id="FNCW01000004">
    <property type="protein sequence ID" value="SDG64126.1"/>
    <property type="molecule type" value="Genomic_DNA"/>
</dbReference>